<feature type="disulfide bond" evidence="7">
    <location>
        <begin position="166"/>
        <end position="227"/>
    </location>
</feature>
<keyword evidence="6" id="KW-0325">Glycoprotein</keyword>
<dbReference type="SMART" id="SM00202">
    <property type="entry name" value="SR"/>
    <property type="match status" value="3"/>
</dbReference>
<proteinExistence type="predicted"/>
<accession>A0A3P9JP34</accession>
<feature type="disulfide bond" evidence="7">
    <location>
        <begin position="300"/>
        <end position="310"/>
    </location>
</feature>
<dbReference type="Pfam" id="PF00078">
    <property type="entry name" value="RVT_1"/>
    <property type="match status" value="1"/>
</dbReference>
<dbReference type="SUPFAM" id="SSF56487">
    <property type="entry name" value="SRCR-like"/>
    <property type="match status" value="3"/>
</dbReference>
<evidence type="ECO:0008006" key="12">
    <source>
        <dbReference type="Google" id="ProtNLM"/>
    </source>
</evidence>
<comment type="subcellular location">
    <subcellularLocation>
        <location evidence="1">Secreted</location>
    </subcellularLocation>
</comment>
<feature type="disulfide bond" evidence="7">
    <location>
        <begin position="153"/>
        <end position="217"/>
    </location>
</feature>
<dbReference type="InterPro" id="IPR036772">
    <property type="entry name" value="SRCR-like_dom_sf"/>
</dbReference>
<dbReference type="PANTHER" id="PTHR48071:SF15">
    <property type="entry name" value="SRCR DOMAIN-CONTAINING PROTEIN"/>
    <property type="match status" value="1"/>
</dbReference>
<evidence type="ECO:0000256" key="4">
    <source>
        <dbReference type="ARBA" id="ARBA00022737"/>
    </source>
</evidence>
<evidence type="ECO:0000259" key="9">
    <source>
        <dbReference type="PROSITE" id="PS50878"/>
    </source>
</evidence>
<name>A0A3P9JP34_ORYLA</name>
<dbReference type="CDD" id="cd01650">
    <property type="entry name" value="RT_nLTR_like"/>
    <property type="match status" value="1"/>
</dbReference>
<reference evidence="10" key="4">
    <citation type="submission" date="2025-09" db="UniProtKB">
        <authorList>
            <consortium name="Ensembl"/>
        </authorList>
    </citation>
    <scope>IDENTIFICATION</scope>
    <source>
        <strain evidence="10">HSOK</strain>
    </source>
</reference>
<evidence type="ECO:0000256" key="5">
    <source>
        <dbReference type="ARBA" id="ARBA00023157"/>
    </source>
</evidence>
<dbReference type="AlphaFoldDB" id="A0A3P9JP34"/>
<feature type="disulfide bond" evidence="7">
    <location>
        <begin position="269"/>
        <end position="330"/>
    </location>
</feature>
<feature type="domain" description="SRCR" evidence="8">
    <location>
        <begin position="16"/>
        <end position="115"/>
    </location>
</feature>
<sequence>SEGPPRGAGGSVDAQIRLIGPNPCSGRVEIFYNGVWGTVCDDSWDMNDAAVACRQMGCGSAQSAPPLAYFGAGTGQIWLDDVLCKGNESDLSQCTHNGFGINNCGHGEDAGAICAVMGFIGPNVLDGEIRLIGPNVCSGRVEVLHNGVWGTVCDDSWDMNDAAVACRQMGCGSAQSAPPLAYFGAGTGQIWLDDVLCKGNESDLSQCTHNGYGISNCGHGEDAGVICAGEKIRLIGPNVCSGRVEVLHNGVWGTVCDNGWDINDAAVVCRQMGCGSALSAPPLAYFGAGTGQIWLSYVLCTGSESDLSQCTYDGYGISNCIHSEDAGVICAGEKAFSNNLAPFLQQTFLESIEKNALPSTLSQGLINLIPKPNKDILLIENWRPICLLNCDYKIMALIFANRIKKVLELIIDETQSGFMKNRHISNNIRLVLALLDYSDLVPDDSFILFLDFYKAFDTIEHQFIFNSLKLFGFGDFFCNAVRTLYSNGNSSIKMRHGSTPRFDLKRGIRQGCPISPYLFLLCTQILTNHRGAGDYHSWQRAYH</sequence>
<dbReference type="FunFam" id="3.10.250.10:FF:000006">
    <property type="entry name" value="neurotrypsin isoform X2"/>
    <property type="match status" value="2"/>
</dbReference>
<keyword evidence="3" id="KW-0732">Signal</keyword>
<dbReference type="PROSITE" id="PS00420">
    <property type="entry name" value="SRCR_1"/>
    <property type="match status" value="3"/>
</dbReference>
<feature type="disulfide bond" evidence="7">
    <location>
        <begin position="53"/>
        <end position="114"/>
    </location>
</feature>
<reference evidence="10 11" key="2">
    <citation type="submission" date="2017-04" db="EMBL/GenBank/DDBJ databases">
        <title>CpG methylation of centromeres and impact of large insertions on vertebrate speciation.</title>
        <authorList>
            <person name="Ichikawa K."/>
            <person name="Yoshimura J."/>
            <person name="Morishita S."/>
        </authorList>
    </citation>
    <scope>NUCLEOTIDE SEQUENCE</scope>
    <source>
        <strain evidence="10 11">HSOK</strain>
    </source>
</reference>
<reference evidence="10" key="3">
    <citation type="submission" date="2025-08" db="UniProtKB">
        <authorList>
            <consortium name="Ensembl"/>
        </authorList>
    </citation>
    <scope>IDENTIFICATION</scope>
    <source>
        <strain evidence="10">HSOK</strain>
    </source>
</reference>
<dbReference type="SUPFAM" id="SSF56672">
    <property type="entry name" value="DNA/RNA polymerases"/>
    <property type="match status" value="1"/>
</dbReference>
<dbReference type="InterPro" id="IPR001190">
    <property type="entry name" value="SRCR"/>
</dbReference>
<dbReference type="PROSITE" id="PS50878">
    <property type="entry name" value="RT_POL"/>
    <property type="match status" value="1"/>
</dbReference>
<dbReference type="Gene3D" id="3.10.250.10">
    <property type="entry name" value="SRCR-like domain"/>
    <property type="match status" value="3"/>
</dbReference>
<dbReference type="InterPro" id="IPR000477">
    <property type="entry name" value="RT_dom"/>
</dbReference>
<dbReference type="GO" id="GO:0016020">
    <property type="term" value="C:membrane"/>
    <property type="evidence" value="ECO:0007669"/>
    <property type="project" value="InterPro"/>
</dbReference>
<feature type="disulfide bond" evidence="7">
    <location>
        <begin position="256"/>
        <end position="320"/>
    </location>
</feature>
<keyword evidence="5 7" id="KW-1015">Disulfide bond</keyword>
<evidence type="ECO:0000256" key="2">
    <source>
        <dbReference type="ARBA" id="ARBA00022525"/>
    </source>
</evidence>
<evidence type="ECO:0000259" key="8">
    <source>
        <dbReference type="PROSITE" id="PS50287"/>
    </source>
</evidence>
<dbReference type="PANTHER" id="PTHR48071">
    <property type="entry name" value="SRCR DOMAIN-CONTAINING PROTEIN"/>
    <property type="match status" value="1"/>
</dbReference>
<feature type="disulfide bond" evidence="7">
    <location>
        <begin position="197"/>
        <end position="207"/>
    </location>
</feature>
<keyword evidence="2" id="KW-0964">Secreted</keyword>
<evidence type="ECO:0000256" key="7">
    <source>
        <dbReference type="PROSITE-ProRule" id="PRU00196"/>
    </source>
</evidence>
<feature type="domain" description="SRCR" evidence="8">
    <location>
        <begin position="232"/>
        <end position="331"/>
    </location>
</feature>
<feature type="domain" description="Reverse transcriptase" evidence="9">
    <location>
        <begin position="350"/>
        <end position="543"/>
    </location>
</feature>
<dbReference type="PRINTS" id="PR00258">
    <property type="entry name" value="SPERACTRCPTR"/>
</dbReference>
<feature type="disulfide bond" evidence="7">
    <location>
        <begin position="84"/>
        <end position="94"/>
    </location>
</feature>
<dbReference type="InterPro" id="IPR043502">
    <property type="entry name" value="DNA/RNA_pol_sf"/>
</dbReference>
<organism evidence="10 11">
    <name type="scientific">Oryzias latipes</name>
    <name type="common">Japanese rice fish</name>
    <name type="synonym">Japanese killifish</name>
    <dbReference type="NCBI Taxonomy" id="8090"/>
    <lineage>
        <taxon>Eukaryota</taxon>
        <taxon>Metazoa</taxon>
        <taxon>Chordata</taxon>
        <taxon>Craniata</taxon>
        <taxon>Vertebrata</taxon>
        <taxon>Euteleostomi</taxon>
        <taxon>Actinopterygii</taxon>
        <taxon>Neopterygii</taxon>
        <taxon>Teleostei</taxon>
        <taxon>Neoteleostei</taxon>
        <taxon>Acanthomorphata</taxon>
        <taxon>Ovalentaria</taxon>
        <taxon>Atherinomorphae</taxon>
        <taxon>Beloniformes</taxon>
        <taxon>Adrianichthyidae</taxon>
        <taxon>Oryziinae</taxon>
        <taxon>Oryzias</taxon>
    </lineage>
</organism>
<dbReference type="Proteomes" id="UP000265200">
    <property type="component" value="Chromosome 7"/>
</dbReference>
<evidence type="ECO:0000256" key="6">
    <source>
        <dbReference type="ARBA" id="ARBA00023180"/>
    </source>
</evidence>
<dbReference type="Ensembl" id="ENSORLT00015027361.1">
    <property type="protein sequence ID" value="ENSORLP00015033975.1"/>
    <property type="gene ID" value="ENSORLG00015019689.1"/>
</dbReference>
<protein>
    <recommendedName>
        <fullName evidence="12">SRCR domain-containing protein</fullName>
    </recommendedName>
</protein>
<dbReference type="PROSITE" id="PS50287">
    <property type="entry name" value="SRCR_2"/>
    <property type="match status" value="3"/>
</dbReference>
<dbReference type="FunFam" id="3.10.250.10:FF:000009">
    <property type="entry name" value="WC1"/>
    <property type="match status" value="1"/>
</dbReference>
<evidence type="ECO:0000313" key="11">
    <source>
        <dbReference type="Proteomes" id="UP000265200"/>
    </source>
</evidence>
<evidence type="ECO:0000256" key="3">
    <source>
        <dbReference type="ARBA" id="ARBA00022729"/>
    </source>
</evidence>
<reference key="1">
    <citation type="journal article" date="2007" name="Nature">
        <title>The medaka draft genome and insights into vertebrate genome evolution.</title>
        <authorList>
            <person name="Kasahara M."/>
            <person name="Naruse K."/>
            <person name="Sasaki S."/>
            <person name="Nakatani Y."/>
            <person name="Qu W."/>
            <person name="Ahsan B."/>
            <person name="Yamada T."/>
            <person name="Nagayasu Y."/>
            <person name="Doi K."/>
            <person name="Kasai Y."/>
            <person name="Jindo T."/>
            <person name="Kobayashi D."/>
            <person name="Shimada A."/>
            <person name="Toyoda A."/>
            <person name="Kuroki Y."/>
            <person name="Fujiyama A."/>
            <person name="Sasaki T."/>
            <person name="Shimizu A."/>
            <person name="Asakawa S."/>
            <person name="Shimizu N."/>
            <person name="Hashimoto S."/>
            <person name="Yang J."/>
            <person name="Lee Y."/>
            <person name="Matsushima K."/>
            <person name="Sugano S."/>
            <person name="Sakaizumi M."/>
            <person name="Narita T."/>
            <person name="Ohishi K."/>
            <person name="Haga S."/>
            <person name="Ohta F."/>
            <person name="Nomoto H."/>
            <person name="Nogata K."/>
            <person name="Morishita T."/>
            <person name="Endo T."/>
            <person name="Shin-I T."/>
            <person name="Takeda H."/>
            <person name="Morishita S."/>
            <person name="Kohara Y."/>
        </authorList>
    </citation>
    <scope>NUCLEOTIDE SEQUENCE [LARGE SCALE GENOMIC DNA]</scope>
    <source>
        <strain>Hd-rR</strain>
    </source>
</reference>
<feature type="disulfide bond" evidence="7">
    <location>
        <begin position="40"/>
        <end position="104"/>
    </location>
</feature>
<keyword evidence="4" id="KW-0677">Repeat</keyword>
<evidence type="ECO:0000313" key="10">
    <source>
        <dbReference type="Ensembl" id="ENSORLP00015033975.1"/>
    </source>
</evidence>
<evidence type="ECO:0000256" key="1">
    <source>
        <dbReference type="ARBA" id="ARBA00004613"/>
    </source>
</evidence>
<dbReference type="Pfam" id="PF00530">
    <property type="entry name" value="SRCR"/>
    <property type="match status" value="3"/>
</dbReference>
<feature type="domain" description="SRCR" evidence="8">
    <location>
        <begin position="129"/>
        <end position="228"/>
    </location>
</feature>